<evidence type="ECO:0000256" key="6">
    <source>
        <dbReference type="ARBA" id="ARBA00048490"/>
    </source>
</evidence>
<evidence type="ECO:0000313" key="14">
    <source>
        <dbReference type="WBParaSite" id="L893_g21649.t1"/>
    </source>
</evidence>
<accession>A0A1I7Z0R8</accession>
<dbReference type="PANTHER" id="PTHR42919">
    <property type="entry name" value="N-ALPHA-ACETYLTRANSFERASE"/>
    <property type="match status" value="1"/>
</dbReference>
<comment type="catalytic activity">
    <reaction evidence="8">
        <text>N-terminal L-methionyl-L-valyl-[protein] + acetyl-CoA = N-terminal N(alpha)-acetyl-L-methionyl-L-valyl-[protein] + CoA + H(+)</text>
        <dbReference type="Rhea" id="RHEA:50572"/>
        <dbReference type="Rhea" id="RHEA-COMP:12730"/>
        <dbReference type="Rhea" id="RHEA-COMP:12731"/>
        <dbReference type="ChEBI" id="CHEBI:15378"/>
        <dbReference type="ChEBI" id="CHEBI:57287"/>
        <dbReference type="ChEBI" id="CHEBI:57288"/>
        <dbReference type="ChEBI" id="CHEBI:133402"/>
        <dbReference type="ChEBI" id="CHEBI:133403"/>
        <dbReference type="EC" id="2.3.1.258"/>
    </reaction>
</comment>
<comment type="catalytic activity">
    <reaction evidence="7">
        <text>N-terminal L-methionyl-L-lysyl-[protein] + acetyl-CoA = N-terminal N(alpha)-acetyl-L-methionyl-L-lysyl-[protein] + CoA + H(+)</text>
        <dbReference type="Rhea" id="RHEA:50580"/>
        <dbReference type="Rhea" id="RHEA-COMP:12734"/>
        <dbReference type="Rhea" id="RHEA-COMP:12735"/>
        <dbReference type="ChEBI" id="CHEBI:15378"/>
        <dbReference type="ChEBI" id="CHEBI:57287"/>
        <dbReference type="ChEBI" id="CHEBI:57288"/>
        <dbReference type="ChEBI" id="CHEBI:133406"/>
        <dbReference type="ChEBI" id="CHEBI:133407"/>
        <dbReference type="EC" id="2.3.1.258"/>
    </reaction>
</comment>
<evidence type="ECO:0000256" key="9">
    <source>
        <dbReference type="ARBA" id="ARBA00049002"/>
    </source>
</evidence>
<organism evidence="13 14">
    <name type="scientific">Steinernema glaseri</name>
    <dbReference type="NCBI Taxonomy" id="37863"/>
    <lineage>
        <taxon>Eukaryota</taxon>
        <taxon>Metazoa</taxon>
        <taxon>Ecdysozoa</taxon>
        <taxon>Nematoda</taxon>
        <taxon>Chromadorea</taxon>
        <taxon>Rhabditida</taxon>
        <taxon>Tylenchina</taxon>
        <taxon>Panagrolaimomorpha</taxon>
        <taxon>Strongyloidoidea</taxon>
        <taxon>Steinernematidae</taxon>
        <taxon>Steinernema</taxon>
    </lineage>
</organism>
<comment type="catalytic activity">
    <reaction evidence="11">
        <text>N-terminal L-methionyl-L-threonyl-[protein] + acetyl-CoA = N-terminal N(alpha)-acetyl-L-methionyl-L-threonyl-[protein] + CoA + H(+)</text>
        <dbReference type="Rhea" id="RHEA:50576"/>
        <dbReference type="Rhea" id="RHEA-COMP:12732"/>
        <dbReference type="Rhea" id="RHEA-COMP:12733"/>
        <dbReference type="ChEBI" id="CHEBI:15378"/>
        <dbReference type="ChEBI" id="CHEBI:57287"/>
        <dbReference type="ChEBI" id="CHEBI:57288"/>
        <dbReference type="ChEBI" id="CHEBI:133404"/>
        <dbReference type="ChEBI" id="CHEBI:133405"/>
        <dbReference type="EC" id="2.3.1.258"/>
    </reaction>
</comment>
<feature type="domain" description="N-acetyltransferase" evidence="12">
    <location>
        <begin position="1"/>
        <end position="64"/>
    </location>
</feature>
<evidence type="ECO:0000256" key="3">
    <source>
        <dbReference type="ARBA" id="ARBA00039121"/>
    </source>
</evidence>
<name>A0A1I7Z0R8_9BILA</name>
<reference evidence="14" key="1">
    <citation type="submission" date="2016-11" db="UniProtKB">
        <authorList>
            <consortium name="WormBaseParasite"/>
        </authorList>
    </citation>
    <scope>IDENTIFICATION</scope>
</reference>
<dbReference type="AlphaFoldDB" id="A0A1I7Z0R8"/>
<dbReference type="WBParaSite" id="L893_g21649.t1">
    <property type="protein sequence ID" value="L893_g21649.t1"/>
    <property type="gene ID" value="L893_g21649"/>
</dbReference>
<evidence type="ECO:0000256" key="8">
    <source>
        <dbReference type="ARBA" id="ARBA00048799"/>
    </source>
</evidence>
<dbReference type="Gene3D" id="3.40.630.30">
    <property type="match status" value="1"/>
</dbReference>
<dbReference type="GO" id="GO:0031415">
    <property type="term" value="C:NatA complex"/>
    <property type="evidence" value="ECO:0007669"/>
    <property type="project" value="TreeGrafter"/>
</dbReference>
<comment type="catalytic activity">
    <reaction evidence="9">
        <text>N-terminal L-methionyl-L-alanyl-[protein] + acetyl-CoA = N-terminal N(alpha)-acetyl-L-methionyl-L-alanyl-[protein] + CoA + H(+)</text>
        <dbReference type="Rhea" id="RHEA:50564"/>
        <dbReference type="Rhea" id="RHEA-COMP:12726"/>
        <dbReference type="Rhea" id="RHEA-COMP:12727"/>
        <dbReference type="ChEBI" id="CHEBI:15378"/>
        <dbReference type="ChEBI" id="CHEBI:57287"/>
        <dbReference type="ChEBI" id="CHEBI:57288"/>
        <dbReference type="ChEBI" id="CHEBI:133398"/>
        <dbReference type="ChEBI" id="CHEBI:133399"/>
        <dbReference type="EC" id="2.3.1.258"/>
    </reaction>
</comment>
<dbReference type="GO" id="GO:0120518">
    <property type="term" value="F:protein N-terminal-methionine acetyltransferase activity"/>
    <property type="evidence" value="ECO:0007669"/>
    <property type="project" value="UniProtKB-EC"/>
</dbReference>
<comment type="catalytic activity">
    <reaction evidence="6">
        <text>N-terminal L-methionyl-L-phenylalanyl-[protein] + acetyl-CoA = N-terminal N(alpha)-acetyl-L-methionyl-L-phenylalanyl-[protein] + CoA + H(+)</text>
        <dbReference type="Rhea" id="RHEA:50528"/>
        <dbReference type="Rhea" id="RHEA-COMP:12715"/>
        <dbReference type="Rhea" id="RHEA-COMP:12716"/>
        <dbReference type="ChEBI" id="CHEBI:15378"/>
        <dbReference type="ChEBI" id="CHEBI:57287"/>
        <dbReference type="ChEBI" id="CHEBI:57288"/>
        <dbReference type="ChEBI" id="CHEBI:133382"/>
        <dbReference type="ChEBI" id="CHEBI:133383"/>
        <dbReference type="EC" id="2.3.1.258"/>
    </reaction>
</comment>
<dbReference type="SUPFAM" id="SSF55729">
    <property type="entry name" value="Acyl-CoA N-acyltransferases (Nat)"/>
    <property type="match status" value="1"/>
</dbReference>
<dbReference type="Proteomes" id="UP000095287">
    <property type="component" value="Unplaced"/>
</dbReference>
<evidence type="ECO:0000259" key="12">
    <source>
        <dbReference type="PROSITE" id="PS51186"/>
    </source>
</evidence>
<evidence type="ECO:0000256" key="1">
    <source>
        <dbReference type="ARBA" id="ARBA00022679"/>
    </source>
</evidence>
<dbReference type="EC" id="2.3.1.258" evidence="3"/>
<proteinExistence type="predicted"/>
<evidence type="ECO:0000256" key="11">
    <source>
        <dbReference type="ARBA" id="ARBA00049454"/>
    </source>
</evidence>
<keyword evidence="2" id="KW-0012">Acyltransferase</keyword>
<keyword evidence="13" id="KW-1185">Reference proteome</keyword>
<dbReference type="InterPro" id="IPR000182">
    <property type="entry name" value="GNAT_dom"/>
</dbReference>
<dbReference type="InterPro" id="IPR016181">
    <property type="entry name" value="Acyl_CoA_acyltransferase"/>
</dbReference>
<dbReference type="GO" id="GO:0007064">
    <property type="term" value="P:mitotic sister chromatid cohesion"/>
    <property type="evidence" value="ECO:0007669"/>
    <property type="project" value="TreeGrafter"/>
</dbReference>
<evidence type="ECO:0000313" key="13">
    <source>
        <dbReference type="Proteomes" id="UP000095287"/>
    </source>
</evidence>
<dbReference type="InterPro" id="IPR051556">
    <property type="entry name" value="N-term/lysine_N-AcTrnsfr"/>
</dbReference>
<evidence type="ECO:0000256" key="4">
    <source>
        <dbReference type="ARBA" id="ARBA00048251"/>
    </source>
</evidence>
<dbReference type="PANTHER" id="PTHR42919:SF8">
    <property type="entry name" value="N-ALPHA-ACETYLTRANSFERASE 50"/>
    <property type="match status" value="1"/>
</dbReference>
<comment type="catalytic activity">
    <reaction evidence="4">
        <text>N-terminal L-methionyl-L-seryl-[protein] + acetyl-CoA = N-terminal N(alpha)-acetyl-L-methionyl-L-seryl-[protein] + CoA + H(+)</text>
        <dbReference type="Rhea" id="RHEA:50568"/>
        <dbReference type="Rhea" id="RHEA-COMP:12728"/>
        <dbReference type="Rhea" id="RHEA-COMP:12729"/>
        <dbReference type="ChEBI" id="CHEBI:15378"/>
        <dbReference type="ChEBI" id="CHEBI:57287"/>
        <dbReference type="ChEBI" id="CHEBI:57288"/>
        <dbReference type="ChEBI" id="CHEBI:133400"/>
        <dbReference type="ChEBI" id="CHEBI:133401"/>
        <dbReference type="EC" id="2.3.1.258"/>
    </reaction>
</comment>
<keyword evidence="1" id="KW-0808">Transferase</keyword>
<evidence type="ECO:0000256" key="5">
    <source>
        <dbReference type="ARBA" id="ARBA00048335"/>
    </source>
</evidence>
<comment type="catalytic activity">
    <reaction evidence="10">
        <text>N-terminal L-methionyl-L-leucyl-[protein] + acetyl-CoA = N-terminal N(alpha)-acetyl-L-methionyl-L-leucyl-[protein] + CoA + H(+)</text>
        <dbReference type="Rhea" id="RHEA:50520"/>
        <dbReference type="Rhea" id="RHEA-COMP:12711"/>
        <dbReference type="Rhea" id="RHEA-COMP:12712"/>
        <dbReference type="ChEBI" id="CHEBI:15378"/>
        <dbReference type="ChEBI" id="CHEBI:57287"/>
        <dbReference type="ChEBI" id="CHEBI:57288"/>
        <dbReference type="ChEBI" id="CHEBI:133377"/>
        <dbReference type="ChEBI" id="CHEBI:133378"/>
        <dbReference type="EC" id="2.3.1.258"/>
    </reaction>
</comment>
<dbReference type="PROSITE" id="PS51186">
    <property type="entry name" value="GNAT"/>
    <property type="match status" value="1"/>
</dbReference>
<protein>
    <recommendedName>
        <fullName evidence="3">N-terminal methionine N(alpha)-acetyltransferase NatE</fullName>
        <ecNumber evidence="3">2.3.1.258</ecNumber>
    </recommendedName>
</protein>
<dbReference type="Pfam" id="PF00583">
    <property type="entry name" value="Acetyltransf_1"/>
    <property type="match status" value="1"/>
</dbReference>
<evidence type="ECO:0000256" key="2">
    <source>
        <dbReference type="ARBA" id="ARBA00023315"/>
    </source>
</evidence>
<evidence type="ECO:0000256" key="7">
    <source>
        <dbReference type="ARBA" id="ARBA00048618"/>
    </source>
</evidence>
<comment type="catalytic activity">
    <reaction evidence="5">
        <text>N-terminal L-methionyl-L-tyrosyl-[protein] + acetyl-CoA = N-terminal N(alpha)-acetyl-L-methionyl-L-tyrosyl-[protein] + CoA + H(+)</text>
        <dbReference type="Rhea" id="RHEA:50532"/>
        <dbReference type="Rhea" id="RHEA-COMP:12717"/>
        <dbReference type="Rhea" id="RHEA-COMP:12718"/>
        <dbReference type="ChEBI" id="CHEBI:15378"/>
        <dbReference type="ChEBI" id="CHEBI:57287"/>
        <dbReference type="ChEBI" id="CHEBI:57288"/>
        <dbReference type="ChEBI" id="CHEBI:133384"/>
        <dbReference type="ChEBI" id="CHEBI:133385"/>
        <dbReference type="EC" id="2.3.1.258"/>
    </reaction>
</comment>
<evidence type="ECO:0000256" key="10">
    <source>
        <dbReference type="ARBA" id="ARBA00049103"/>
    </source>
</evidence>
<sequence>MLKYVFDICEKDPSITSIKLHVQTSNKEALEFYEKFGFQVTEIVEDYYKRIEPNDAYYLAKKIERK</sequence>